<evidence type="ECO:0000313" key="1">
    <source>
        <dbReference type="EMBL" id="STC69064.1"/>
    </source>
</evidence>
<dbReference type="EMBL" id="UFXQ01000001">
    <property type="protein sequence ID" value="STC69064.1"/>
    <property type="molecule type" value="Genomic_DNA"/>
</dbReference>
<dbReference type="Proteomes" id="UP000254467">
    <property type="component" value="Unassembled WGS sequence"/>
</dbReference>
<gene>
    <name evidence="1" type="ORF">NCTC11862_00841</name>
</gene>
<organism evidence="1 2">
    <name type="scientific">Corynebacterium pilosum</name>
    <dbReference type="NCBI Taxonomy" id="35756"/>
    <lineage>
        <taxon>Bacteria</taxon>
        <taxon>Bacillati</taxon>
        <taxon>Actinomycetota</taxon>
        <taxon>Actinomycetes</taxon>
        <taxon>Mycobacteriales</taxon>
        <taxon>Corynebacteriaceae</taxon>
        <taxon>Corynebacterium</taxon>
    </lineage>
</organism>
<evidence type="ECO:0000313" key="2">
    <source>
        <dbReference type="Proteomes" id="UP000254467"/>
    </source>
</evidence>
<sequence>MLPQDHAKTWSFRNLKGADEYRAMQGQLLREGKIDEVFQIEYDFLTGSESGGRYNQALEETIDYALEKGFITKRPTGRLAAQATNT</sequence>
<keyword evidence="2" id="KW-1185">Reference proteome</keyword>
<protein>
    <submittedName>
        <fullName evidence="1">Transposase-like protein</fullName>
    </submittedName>
</protein>
<accession>A0A376CKV6</accession>
<dbReference type="STRING" id="35756.GCA_001044155_00542"/>
<proteinExistence type="predicted"/>
<name>A0A376CKV6_9CORY</name>
<reference evidence="1 2" key="1">
    <citation type="submission" date="2018-06" db="EMBL/GenBank/DDBJ databases">
        <authorList>
            <consortium name="Pathogen Informatics"/>
            <person name="Doyle S."/>
        </authorList>
    </citation>
    <scope>NUCLEOTIDE SEQUENCE [LARGE SCALE GENOMIC DNA]</scope>
    <source>
        <strain evidence="1 2">NCTC11862</strain>
    </source>
</reference>
<dbReference type="AlphaFoldDB" id="A0A376CKV6"/>